<proteinExistence type="predicted"/>
<gene>
    <name evidence="1" type="ORF">MNBD_GAMMA05-2168</name>
</gene>
<protein>
    <recommendedName>
        <fullName evidence="2">Cytochrome c domain-containing protein</fullName>
    </recommendedName>
</protein>
<dbReference type="PROSITE" id="PS51257">
    <property type="entry name" value="PROKAR_LIPOPROTEIN"/>
    <property type="match status" value="1"/>
</dbReference>
<reference evidence="1" key="1">
    <citation type="submission" date="2018-06" db="EMBL/GenBank/DDBJ databases">
        <authorList>
            <person name="Zhirakovskaya E."/>
        </authorList>
    </citation>
    <scope>NUCLEOTIDE SEQUENCE</scope>
</reference>
<evidence type="ECO:0008006" key="2">
    <source>
        <dbReference type="Google" id="ProtNLM"/>
    </source>
</evidence>
<dbReference type="EMBL" id="UOFE01000049">
    <property type="protein sequence ID" value="VAW55599.1"/>
    <property type="molecule type" value="Genomic_DNA"/>
</dbReference>
<organism evidence="1">
    <name type="scientific">hydrothermal vent metagenome</name>
    <dbReference type="NCBI Taxonomy" id="652676"/>
    <lineage>
        <taxon>unclassified sequences</taxon>
        <taxon>metagenomes</taxon>
        <taxon>ecological metagenomes</taxon>
    </lineage>
</organism>
<dbReference type="Gene3D" id="2.60.40.10">
    <property type="entry name" value="Immunoglobulins"/>
    <property type="match status" value="1"/>
</dbReference>
<dbReference type="AlphaFoldDB" id="A0A3B0X266"/>
<sequence>MRLLTPLYRMTGIFSGRTVLSTLLTLFLLFMVASCSRDGDVEVDASIKLNEPNSFAAFINPLAGLASGDYVIEVNTDTAGDAGSFTLTVSYDGGTEEEFTGSWTATTSTRNIDITLYTAGGVTITLTSSVENNLRLLHSNGSVIATAGAIATGDSIISLETSRIDSAAYGAAYYATIDPTSVKDTLEKWKVENGFYDVAADRIIQPRFRDTKDLGYGRGMRMWTKSDGSLYFFVENFQVRTLPGEAYTTLNLEALLTDARQHHFGSNAIEFSTYPYGPGEPCGFDSTAACAISDPNPPKFNKFFTFDATLGNQKAEDHENETRLDEVNLDGRGDKAMPGACVYCHGGTLRPLRADGTFRDNTLNGTAGNDIDGDVNAKLQLLEVPSLEYGDYSPYTKAEQEPIIKQVNQAIYCTYPNLPAAGIQAACAQFCNDPSNTVDCDGNGNSLEAILTCKDSANTVDCDGLGNNLAAVLVGGNTLQGQWTGDFARVMSEGWYDDPDVVGAFDRDTYNDDFVPLEWRHTTPTIAIPNPPPPGSEQLFLEVVQPFCFVCHSRRGSNLGSVDTRSTGKDIDFNSYEKFISHADQIKLYVFDRGIMPLSLRGFNAFWDEDSDAPQILAAHLNGVLDVDNLIPLNNENKVNLPGAPVADAGPDRTTTSPVRLFGSNSRFVSSYLWSITSEPTGSDAVLIDTATSRPLLTTSVDGDYEVSLTATFNGVLSTDVVRIKIDNGLTNATTPLDPKTLTFDANIKPIFGNAGGSDGRECNHCHSVAGGTGTPIPGVPVYWNDVDNDAADRTFYEEVLARVDFNDPENSLILTKPSNAHHYGGLRGGFEVSNPANRQNYDLFLNWIMEGAPEN</sequence>
<name>A0A3B0X266_9ZZZZ</name>
<dbReference type="InterPro" id="IPR013783">
    <property type="entry name" value="Ig-like_fold"/>
</dbReference>
<accession>A0A3B0X266</accession>
<evidence type="ECO:0000313" key="1">
    <source>
        <dbReference type="EMBL" id="VAW55599.1"/>
    </source>
</evidence>